<accession>A0A1H3ET04</accession>
<gene>
    <name evidence="2" type="ORF">SAMN04488069_103262</name>
</gene>
<keyword evidence="3" id="KW-1185">Reference proteome</keyword>
<keyword evidence="1" id="KW-0472">Membrane</keyword>
<evidence type="ECO:0000313" key="3">
    <source>
        <dbReference type="Proteomes" id="UP000199249"/>
    </source>
</evidence>
<dbReference type="AlphaFoldDB" id="A0A1H3ET04"/>
<reference evidence="3" key="1">
    <citation type="submission" date="2016-10" db="EMBL/GenBank/DDBJ databases">
        <authorList>
            <person name="Varghese N."/>
            <person name="Submissions S."/>
        </authorList>
    </citation>
    <scope>NUCLEOTIDE SEQUENCE [LARGE SCALE GENOMIC DNA]</scope>
    <source>
        <strain evidence="3">CGMCC 1.8975</strain>
    </source>
</reference>
<sequence length="80" mass="9025">MAWPPTPATRRLLAWLFLTAGILLTLGVSMQLWIMYSEFQRLGSGGVSSTAFIVRLMMLVAAVMMLRYGWRETRGNDTVD</sequence>
<dbReference type="STRING" id="651662.SAMN04488069_103262"/>
<evidence type="ECO:0000256" key="1">
    <source>
        <dbReference type="SAM" id="Phobius"/>
    </source>
</evidence>
<dbReference type="EMBL" id="FNOV01000003">
    <property type="protein sequence ID" value="SDX81049.1"/>
    <property type="molecule type" value="Genomic_DNA"/>
</dbReference>
<keyword evidence="1" id="KW-0812">Transmembrane</keyword>
<protein>
    <submittedName>
        <fullName evidence="2">Uncharacterized protein</fullName>
    </submittedName>
</protein>
<proteinExistence type="predicted"/>
<feature type="transmembrane region" description="Helical" evidence="1">
    <location>
        <begin position="12"/>
        <end position="34"/>
    </location>
</feature>
<evidence type="ECO:0000313" key="2">
    <source>
        <dbReference type="EMBL" id="SDX81049.1"/>
    </source>
</evidence>
<dbReference type="Proteomes" id="UP000199249">
    <property type="component" value="Unassembled WGS sequence"/>
</dbReference>
<keyword evidence="1" id="KW-1133">Transmembrane helix</keyword>
<organism evidence="2 3">
    <name type="scientific">Hymenobacter psychrophilus</name>
    <dbReference type="NCBI Taxonomy" id="651662"/>
    <lineage>
        <taxon>Bacteria</taxon>
        <taxon>Pseudomonadati</taxon>
        <taxon>Bacteroidota</taxon>
        <taxon>Cytophagia</taxon>
        <taxon>Cytophagales</taxon>
        <taxon>Hymenobacteraceae</taxon>
        <taxon>Hymenobacter</taxon>
    </lineage>
</organism>
<dbReference type="RefSeq" id="WP_092738574.1">
    <property type="nucleotide sequence ID" value="NZ_FNOV01000003.1"/>
</dbReference>
<feature type="transmembrane region" description="Helical" evidence="1">
    <location>
        <begin position="46"/>
        <end position="66"/>
    </location>
</feature>
<name>A0A1H3ET04_9BACT</name>
<dbReference type="OrthoDB" id="886604at2"/>